<dbReference type="SUPFAM" id="SSF47565">
    <property type="entry name" value="Insect pheromone/odorant-binding proteins"/>
    <property type="match status" value="1"/>
</dbReference>
<evidence type="ECO:0000313" key="3">
    <source>
        <dbReference type="EMBL" id="AYN07355.1"/>
    </source>
</evidence>
<name>A0A3G2GS03_9HEMI</name>
<organism evidence="3">
    <name type="scientific">Yemma signatus</name>
    <dbReference type="NCBI Taxonomy" id="300820"/>
    <lineage>
        <taxon>Eukaryota</taxon>
        <taxon>Metazoa</taxon>
        <taxon>Ecdysozoa</taxon>
        <taxon>Arthropoda</taxon>
        <taxon>Hexapoda</taxon>
        <taxon>Insecta</taxon>
        <taxon>Pterygota</taxon>
        <taxon>Neoptera</taxon>
        <taxon>Paraneoptera</taxon>
        <taxon>Hemiptera</taxon>
        <taxon>Heteroptera</taxon>
        <taxon>Panheteroptera</taxon>
        <taxon>Pentatomomorpha</taxon>
        <taxon>Lygaeoidea</taxon>
        <taxon>Berytidae</taxon>
        <taxon>Yemma</taxon>
    </lineage>
</organism>
<dbReference type="Gene3D" id="1.10.238.20">
    <property type="entry name" value="Pheromone/general odorant binding protein domain"/>
    <property type="match status" value="1"/>
</dbReference>
<dbReference type="PANTHER" id="PTHR11857">
    <property type="entry name" value="ODORANT BINDING PROTEIN-RELATED"/>
    <property type="match status" value="1"/>
</dbReference>
<dbReference type="AlphaFoldDB" id="A0A3G2GS03"/>
<dbReference type="InterPro" id="IPR036728">
    <property type="entry name" value="PBP_GOBP_sf"/>
</dbReference>
<sequence>MESKVIFFLALIGIVASVEISDKAKEIIKECKEAHNIELEKLVQAVEKHELPTSEDGKCFMECVMEKGGVLADGKVNADRAKELSAKKLADKPDIKAKVDQVIDMCSKEVTNPGGKCNLGVKLAECAMNHSKELGIPAPKFGIQMTV</sequence>
<protein>
    <submittedName>
        <fullName evidence="3">Odorant-binding protein 14</fullName>
    </submittedName>
</protein>
<accession>A0A3G2GS03</accession>
<reference evidence="3" key="1">
    <citation type="submission" date="2017-12" db="EMBL/GenBank/DDBJ databases">
        <authorList>
            <person name="Song Y."/>
        </authorList>
    </citation>
    <scope>NUCLEOTIDE SEQUENCE</scope>
    <source>
        <tissue evidence="3">Antennae</tissue>
    </source>
</reference>
<dbReference type="Pfam" id="PF01395">
    <property type="entry name" value="PBP_GOBP"/>
    <property type="match status" value="1"/>
</dbReference>
<dbReference type="GO" id="GO:0005549">
    <property type="term" value="F:odorant binding"/>
    <property type="evidence" value="ECO:0007669"/>
    <property type="project" value="InterPro"/>
</dbReference>
<proteinExistence type="evidence at transcript level"/>
<dbReference type="InterPro" id="IPR006170">
    <property type="entry name" value="PBP/GOBP"/>
</dbReference>
<dbReference type="CDD" id="cd23992">
    <property type="entry name" value="PBP_GOBP"/>
    <property type="match status" value="1"/>
</dbReference>
<evidence type="ECO:0000256" key="1">
    <source>
        <dbReference type="ARBA" id="ARBA00022729"/>
    </source>
</evidence>
<feature type="signal peptide" evidence="2">
    <location>
        <begin position="1"/>
        <end position="17"/>
    </location>
</feature>
<keyword evidence="1 2" id="KW-0732">Signal</keyword>
<dbReference type="EMBL" id="MG719271">
    <property type="protein sequence ID" value="AYN07355.1"/>
    <property type="molecule type" value="mRNA"/>
</dbReference>
<gene>
    <name evidence="3" type="primary">OBP14</name>
</gene>
<dbReference type="GO" id="GO:0005615">
    <property type="term" value="C:extracellular space"/>
    <property type="evidence" value="ECO:0007669"/>
    <property type="project" value="TreeGrafter"/>
</dbReference>
<dbReference type="SMART" id="SM00708">
    <property type="entry name" value="PhBP"/>
    <property type="match status" value="1"/>
</dbReference>
<feature type="chain" id="PRO_5018204632" evidence="2">
    <location>
        <begin position="18"/>
        <end position="147"/>
    </location>
</feature>
<evidence type="ECO:0000256" key="2">
    <source>
        <dbReference type="SAM" id="SignalP"/>
    </source>
</evidence>
<dbReference type="GO" id="GO:0007608">
    <property type="term" value="P:sensory perception of smell"/>
    <property type="evidence" value="ECO:0007669"/>
    <property type="project" value="TreeGrafter"/>
</dbReference>